<comment type="caution">
    <text evidence="2">The sequence shown here is derived from an EMBL/GenBank/DDBJ whole genome shotgun (WGS) entry which is preliminary data.</text>
</comment>
<protein>
    <submittedName>
        <fullName evidence="2">Endoplasmic reticulum-resident kdel protein</fullName>
    </submittedName>
</protein>
<proteinExistence type="predicted"/>
<dbReference type="InterPro" id="IPR006598">
    <property type="entry name" value="CAP10"/>
</dbReference>
<dbReference type="Pfam" id="PF05686">
    <property type="entry name" value="Glyco_transf_90"/>
    <property type="match status" value="1"/>
</dbReference>
<dbReference type="EMBL" id="MSFM01000017">
    <property type="protein sequence ID" value="PKX99985.1"/>
    <property type="molecule type" value="Genomic_DNA"/>
</dbReference>
<evidence type="ECO:0000313" key="2">
    <source>
        <dbReference type="EMBL" id="PKX99985.1"/>
    </source>
</evidence>
<dbReference type="RefSeq" id="XP_024688580.1">
    <property type="nucleotide sequence ID" value="XM_024840599.1"/>
</dbReference>
<dbReference type="PANTHER" id="PTHR12203:SF107">
    <property type="entry name" value="GLYCOSYL TRANSFERASE CAP10 DOMAIN-CONTAINING PROTEIN"/>
    <property type="match status" value="1"/>
</dbReference>
<organism evidence="2 3">
    <name type="scientific">Aspergillus campestris (strain IBT 28561)</name>
    <dbReference type="NCBI Taxonomy" id="1392248"/>
    <lineage>
        <taxon>Eukaryota</taxon>
        <taxon>Fungi</taxon>
        <taxon>Dikarya</taxon>
        <taxon>Ascomycota</taxon>
        <taxon>Pezizomycotina</taxon>
        <taxon>Eurotiomycetes</taxon>
        <taxon>Eurotiomycetidae</taxon>
        <taxon>Eurotiales</taxon>
        <taxon>Aspergillaceae</taxon>
        <taxon>Aspergillus</taxon>
        <taxon>Aspergillus subgen. Circumdati</taxon>
    </lineage>
</organism>
<feature type="domain" description="Glycosyl transferase CAP10" evidence="1">
    <location>
        <begin position="185"/>
        <end position="415"/>
    </location>
</feature>
<dbReference type="InterPro" id="IPR051091">
    <property type="entry name" value="O-Glucosyltr/Glycosyltrsf_90"/>
</dbReference>
<reference evidence="2" key="1">
    <citation type="submission" date="2016-12" db="EMBL/GenBank/DDBJ databases">
        <title>The genomes of Aspergillus section Nigri reveals drivers in fungal speciation.</title>
        <authorList>
            <consortium name="DOE Joint Genome Institute"/>
            <person name="Vesth T.C."/>
            <person name="Nybo J."/>
            <person name="Theobald S."/>
            <person name="Brandl J."/>
            <person name="Frisvad J.C."/>
            <person name="Nielsen K.F."/>
            <person name="Lyhne E.K."/>
            <person name="Kogle M.E."/>
            <person name="Kuo A."/>
            <person name="Riley R."/>
            <person name="Clum A."/>
            <person name="Nolan M."/>
            <person name="Lipzen A."/>
            <person name="Salamov A."/>
            <person name="Henrissat B."/>
            <person name="Wiebenga A."/>
            <person name="De vries R.P."/>
            <person name="Grigoriev I.V."/>
            <person name="Mortensen U.H."/>
            <person name="Andersen M.R."/>
            <person name="Baker S.E."/>
        </authorList>
    </citation>
    <scope>NUCLEOTIDE SEQUENCE</scope>
    <source>
        <strain evidence="2">IBT 28561</strain>
    </source>
</reference>
<gene>
    <name evidence="2" type="ORF">P168DRAFT_322744</name>
</gene>
<keyword evidence="3" id="KW-1185">Reference proteome</keyword>
<dbReference type="GeneID" id="36548123"/>
<evidence type="ECO:0000259" key="1">
    <source>
        <dbReference type="SMART" id="SM00672"/>
    </source>
</evidence>
<name>A0A2I1CQT0_ASPC2</name>
<dbReference type="PANTHER" id="PTHR12203">
    <property type="entry name" value="KDEL LYS-ASP-GLU-LEU CONTAINING - RELATED"/>
    <property type="match status" value="1"/>
</dbReference>
<dbReference type="AlphaFoldDB" id="A0A2I1CQT0"/>
<accession>A0A2I1CQT0</accession>
<evidence type="ECO:0000313" key="3">
    <source>
        <dbReference type="Proteomes" id="UP000234254"/>
    </source>
</evidence>
<sequence length="457" mass="51702">MMGSRRRLVLCVWLTAGALLGIGTWVLWFGMNSDGDNVPAIVNQLIPAGHCACKSATIFHCAECLHCPSDVAVAGSETRPYDVARDAQNRTLNAAQCQRFFPGLFEDVRRAKEYWTSRGGVPRETIDQIELVDGMARAAIVDGQLYVVATRAKGEDHRRKIVAVLSALHRALVSNPEQQPTGATEFVFSIEDRLDDVAGPDHPLWILARRPAEEAVWLMPDFGYWAWDSGNVDSPIGPYSRVVESIRRKENGMSWGDKEAKLVWRGKLSFAPKMRRALLEAARGQAWSAVKELDWRTKDHFMSMEDHCRYQFIAHVEGRSYSASFKYRQACESVVIAHQLQFIQHHHYLLVSSGPDQNFVEVQRDFADLPAKMRTLLDDPEFAERIARNSASTFRDRYLTPAAEACYWRALVQGWMDASPELGGDIVSQGIKEKGVRYESFLLMGSQEMLQFTNDWR</sequence>
<dbReference type="SMART" id="SM00672">
    <property type="entry name" value="CAP10"/>
    <property type="match status" value="1"/>
</dbReference>
<dbReference type="Proteomes" id="UP000234254">
    <property type="component" value="Unassembled WGS sequence"/>
</dbReference>
<dbReference type="OrthoDB" id="202415at2759"/>
<dbReference type="VEuPathDB" id="FungiDB:P168DRAFT_322744"/>